<dbReference type="EMBL" id="CP137573">
    <property type="protein sequence ID" value="WOX21715.1"/>
    <property type="molecule type" value="Genomic_DNA"/>
</dbReference>
<evidence type="ECO:0000256" key="1">
    <source>
        <dbReference type="ARBA" id="ARBA00004613"/>
    </source>
</evidence>
<dbReference type="InterPro" id="IPR013431">
    <property type="entry name" value="Delta_60_rpt"/>
</dbReference>
<keyword evidence="5" id="KW-1185">Reference proteome</keyword>
<comment type="subcellular location">
    <subcellularLocation>
        <location evidence="1">Secreted</location>
    </subcellularLocation>
</comment>
<evidence type="ECO:0000313" key="4">
    <source>
        <dbReference type="EMBL" id="WOX21715.1"/>
    </source>
</evidence>
<dbReference type="InterPro" id="IPR036322">
    <property type="entry name" value="WD40_repeat_dom_sf"/>
</dbReference>
<dbReference type="InterPro" id="IPR001434">
    <property type="entry name" value="OmcB-like_DUF11"/>
</dbReference>
<dbReference type="InterPro" id="IPR001343">
    <property type="entry name" value="Hemolysn_Ca-bd"/>
</dbReference>
<dbReference type="NCBIfam" id="TIGR02608">
    <property type="entry name" value="delta_60_rpt"/>
    <property type="match status" value="5"/>
</dbReference>
<reference evidence="4 5" key="1">
    <citation type="submission" date="2023-10" db="EMBL/GenBank/DDBJ databases">
        <title>The genome sequence of Streptomyces sp. HUAS YS2.</title>
        <authorList>
            <person name="Mo P."/>
        </authorList>
    </citation>
    <scope>NUCLEOTIDE SEQUENCE [LARGE SCALE GENOMIC DNA]</scope>
    <source>
        <strain evidence="4 5">HUAS YS2</strain>
    </source>
</reference>
<dbReference type="RefSeq" id="WP_318102739.1">
    <property type="nucleotide sequence ID" value="NZ_CP137573.1"/>
</dbReference>
<evidence type="ECO:0000259" key="3">
    <source>
        <dbReference type="Pfam" id="PF01345"/>
    </source>
</evidence>
<dbReference type="PANTHER" id="PTHR38340:SF1">
    <property type="entry name" value="S-LAYER PROTEIN"/>
    <property type="match status" value="1"/>
</dbReference>
<dbReference type="Gene3D" id="2.80.10.50">
    <property type="match status" value="3"/>
</dbReference>
<name>A0ABZ0LQE5_9ACTN</name>
<proteinExistence type="predicted"/>
<evidence type="ECO:0000313" key="5">
    <source>
        <dbReference type="Proteomes" id="UP001301731"/>
    </source>
</evidence>
<dbReference type="InterPro" id="IPR047589">
    <property type="entry name" value="DUF11_rpt"/>
</dbReference>
<dbReference type="SUPFAM" id="SSF50978">
    <property type="entry name" value="WD40 repeat-like"/>
    <property type="match status" value="1"/>
</dbReference>
<feature type="domain" description="DUF11" evidence="3">
    <location>
        <begin position="443"/>
        <end position="559"/>
    </location>
</feature>
<dbReference type="Pfam" id="PF00353">
    <property type="entry name" value="HemolysinCabind"/>
    <property type="match status" value="2"/>
</dbReference>
<dbReference type="Gene3D" id="2.150.10.10">
    <property type="entry name" value="Serralysin-like metalloprotease, C-terminal"/>
    <property type="match status" value="1"/>
</dbReference>
<dbReference type="InterPro" id="IPR050557">
    <property type="entry name" value="RTX_toxin/Mannuronan_C5-epim"/>
</dbReference>
<dbReference type="PRINTS" id="PR00313">
    <property type="entry name" value="CABNDNGRPT"/>
</dbReference>
<dbReference type="InterPro" id="IPR011049">
    <property type="entry name" value="Serralysin-like_metalloprot_C"/>
</dbReference>
<dbReference type="Pfam" id="PF01345">
    <property type="entry name" value="DUF11"/>
    <property type="match status" value="1"/>
</dbReference>
<dbReference type="NCBIfam" id="TIGR01451">
    <property type="entry name" value="B_ant_repeat"/>
    <property type="match status" value="1"/>
</dbReference>
<dbReference type="Pfam" id="PF17164">
    <property type="entry name" value="DUF5122"/>
    <property type="match status" value="4"/>
</dbReference>
<dbReference type="Proteomes" id="UP001301731">
    <property type="component" value="Chromosome"/>
</dbReference>
<accession>A0ABZ0LQE5</accession>
<protein>
    <submittedName>
        <fullName evidence="4">Calcium-binding protein</fullName>
    </submittedName>
</protein>
<organism evidence="4 5">
    <name type="scientific">Streptomyces solicathayae</name>
    <dbReference type="NCBI Taxonomy" id="3081768"/>
    <lineage>
        <taxon>Bacteria</taxon>
        <taxon>Bacillati</taxon>
        <taxon>Actinomycetota</taxon>
        <taxon>Actinomycetes</taxon>
        <taxon>Kitasatosporales</taxon>
        <taxon>Streptomycetaceae</taxon>
        <taxon>Streptomyces</taxon>
    </lineage>
</organism>
<dbReference type="PANTHER" id="PTHR38340">
    <property type="entry name" value="S-LAYER PROTEIN"/>
    <property type="match status" value="1"/>
</dbReference>
<gene>
    <name evidence="4" type="ORF">R2D22_09990</name>
</gene>
<keyword evidence="2" id="KW-0964">Secreted</keyword>
<sequence>MSTIIPRPGRVRGAGRRGGRASVALVAGLSLSLILGLPGSAAAAPGDLDSTFSGDGKITINVANAEFNSDVLVQADGKIVTLGSGSNFEEPNDFILVRHNADGTLDTTFGDGDGVLFTDFDSGSQDDALALVQDGDGKLVVVGSTAAVTGTDLPQVAMARYNTNGSLDTTFGGDGKVVTDFGQTERSVANTVIMGTDGRIIIGGSLGGNAMVAAFTPTGNPEAPWGDDNSGKTVFTYAGGNSAIYDLTPSGGDAYLAAGRSPAGFGLMRFFQEFGGTDTTFGDNGKVATPFGNEIRSVEQVVGGFVAAGSSGDGTGSRFAVARYDGDGNLDTAFGGGDGTVTTAFGANSAIAHDMATQADGKIVVVGGAALDFALARYNTDGSLDTTFSGDGLVTTDFSTFFDEAYAVALQSDGKIVVSGQDGDDQAVARYRIDNTPPPATVDLAVTKTGPATVSLGDSATYTIRVTNNSTTTTATAVSISDTLTGGSGTILSATASQGGPCTVNPTTMTCRLGNLAPGASATVTVVAEPRATGTLTDWVATAAVETDPNPANNNANAATTVNNSRGCTIVGTSNFETINGTAGNDVICALSGNDTVYGNAGNDTVYGGAGNDYISGGLGTDRLFGQAGNDWLAGESGNDNLNSQDGVGANDAVDGGAGLDTCTTDANDYRYNCP</sequence>
<evidence type="ECO:0000256" key="2">
    <source>
        <dbReference type="ARBA" id="ARBA00022525"/>
    </source>
</evidence>